<dbReference type="SUPFAM" id="SSF103473">
    <property type="entry name" value="MFS general substrate transporter"/>
    <property type="match status" value="1"/>
</dbReference>
<dbReference type="Proteomes" id="UP000176650">
    <property type="component" value="Unassembled WGS sequence"/>
</dbReference>
<keyword evidence="5 6" id="KW-0472">Membrane</keyword>
<accession>A0A1F5BTX0</accession>
<feature type="transmembrane region" description="Helical" evidence="6">
    <location>
        <begin position="378"/>
        <end position="398"/>
    </location>
</feature>
<evidence type="ECO:0000256" key="3">
    <source>
        <dbReference type="ARBA" id="ARBA00022692"/>
    </source>
</evidence>
<name>A0A1F5BTX0_9BACT</name>
<gene>
    <name evidence="8" type="ORF">A2988_01135</name>
</gene>
<dbReference type="EMBL" id="MEYS01000002">
    <property type="protein sequence ID" value="OGD34072.1"/>
    <property type="molecule type" value="Genomic_DNA"/>
</dbReference>
<protein>
    <recommendedName>
        <fullName evidence="7">Major facilitator superfamily (MFS) profile domain-containing protein</fullName>
    </recommendedName>
</protein>
<dbReference type="Pfam" id="PF07690">
    <property type="entry name" value="MFS_1"/>
    <property type="match status" value="1"/>
</dbReference>
<dbReference type="InterPro" id="IPR005829">
    <property type="entry name" value="Sugar_transporter_CS"/>
</dbReference>
<dbReference type="CDD" id="cd17330">
    <property type="entry name" value="MFS_SLC46_TetA_like"/>
    <property type="match status" value="1"/>
</dbReference>
<organism evidence="8 9">
    <name type="scientific">Candidatus Azambacteria bacterium RIFCSPLOWO2_01_FULL_46_25</name>
    <dbReference type="NCBI Taxonomy" id="1797298"/>
    <lineage>
        <taxon>Bacteria</taxon>
        <taxon>Candidatus Azamiibacteriota</taxon>
    </lineage>
</organism>
<feature type="transmembrane region" description="Helical" evidence="6">
    <location>
        <begin position="233"/>
        <end position="255"/>
    </location>
</feature>
<feature type="transmembrane region" description="Helical" evidence="6">
    <location>
        <begin position="261"/>
        <end position="280"/>
    </location>
</feature>
<comment type="subcellular location">
    <subcellularLocation>
        <location evidence="1">Membrane</location>
        <topology evidence="1">Multi-pass membrane protein</topology>
    </subcellularLocation>
</comment>
<feature type="transmembrane region" description="Helical" evidence="6">
    <location>
        <begin position="292"/>
        <end position="310"/>
    </location>
</feature>
<dbReference type="PANTHER" id="PTHR23504:SF15">
    <property type="entry name" value="MAJOR FACILITATOR SUPERFAMILY (MFS) PROFILE DOMAIN-CONTAINING PROTEIN"/>
    <property type="match status" value="1"/>
</dbReference>
<dbReference type="Gene3D" id="1.20.1250.20">
    <property type="entry name" value="MFS general substrate transporter like domains"/>
    <property type="match status" value="1"/>
</dbReference>
<dbReference type="PANTHER" id="PTHR23504">
    <property type="entry name" value="MAJOR FACILITATOR SUPERFAMILY DOMAIN-CONTAINING PROTEIN 10"/>
    <property type="match status" value="1"/>
</dbReference>
<keyword evidence="2" id="KW-0813">Transport</keyword>
<reference evidence="8 9" key="1">
    <citation type="journal article" date="2016" name="Nat. Commun.">
        <title>Thousands of microbial genomes shed light on interconnected biogeochemical processes in an aquifer system.</title>
        <authorList>
            <person name="Anantharaman K."/>
            <person name="Brown C.T."/>
            <person name="Hug L.A."/>
            <person name="Sharon I."/>
            <person name="Castelle C.J."/>
            <person name="Probst A.J."/>
            <person name="Thomas B.C."/>
            <person name="Singh A."/>
            <person name="Wilkins M.J."/>
            <person name="Karaoz U."/>
            <person name="Brodie E.L."/>
            <person name="Williams K.H."/>
            <person name="Hubbard S.S."/>
            <person name="Banfield J.F."/>
        </authorList>
    </citation>
    <scope>NUCLEOTIDE SEQUENCE [LARGE SCALE GENOMIC DNA]</scope>
</reference>
<feature type="transmembrane region" description="Helical" evidence="6">
    <location>
        <begin position="7"/>
        <end position="31"/>
    </location>
</feature>
<evidence type="ECO:0000256" key="6">
    <source>
        <dbReference type="SAM" id="Phobius"/>
    </source>
</evidence>
<keyword evidence="4 6" id="KW-1133">Transmembrane helix</keyword>
<dbReference type="InterPro" id="IPR020846">
    <property type="entry name" value="MFS_dom"/>
</dbReference>
<dbReference type="AlphaFoldDB" id="A0A1F5BTX0"/>
<proteinExistence type="predicted"/>
<keyword evidence="3 6" id="KW-0812">Transmembrane</keyword>
<dbReference type="PROSITE" id="PS00216">
    <property type="entry name" value="SUGAR_TRANSPORT_1"/>
    <property type="match status" value="1"/>
</dbReference>
<evidence type="ECO:0000259" key="7">
    <source>
        <dbReference type="PROSITE" id="PS50850"/>
    </source>
</evidence>
<evidence type="ECO:0000256" key="2">
    <source>
        <dbReference type="ARBA" id="ARBA00022448"/>
    </source>
</evidence>
<dbReference type="GO" id="GO:0022857">
    <property type="term" value="F:transmembrane transporter activity"/>
    <property type="evidence" value="ECO:0007669"/>
    <property type="project" value="InterPro"/>
</dbReference>
<feature type="domain" description="Major facilitator superfamily (MFS) profile" evidence="7">
    <location>
        <begin position="5"/>
        <end position="402"/>
    </location>
</feature>
<feature type="transmembrane region" description="Helical" evidence="6">
    <location>
        <begin position="51"/>
        <end position="71"/>
    </location>
</feature>
<feature type="transmembrane region" description="Helical" evidence="6">
    <location>
        <begin position="172"/>
        <end position="194"/>
    </location>
</feature>
<evidence type="ECO:0000256" key="5">
    <source>
        <dbReference type="ARBA" id="ARBA00023136"/>
    </source>
</evidence>
<dbReference type="STRING" id="1797298.A2988_01135"/>
<sequence>MQKKTLPVLFATLLIDMIGIGMVIPIIPIIFTDPGSPSFLLHGYSQNAQYLIAGATTALFGLMQFIAAPILGELSDVYGRKRLLTVGVAVLALSQLLFGFGIEVASLGLLLFARAVAGLAGGNFSIAQASIADVTEPKDRAKNFGLIGAAFGIGFILGPLLGGWIAHITGSAAAPFLVAGMMGIANIVFISLFLPETRKDKTARRAFTFFKGIHNIRAALRDVDARPVYISSFLYISGFSFFISFIGILLVSRFSLSEASLGTFFGAVGAWIVITQLFILRILSKKYSERAILRWSLLVLAGTLAVYPFAPSVVFVYVLIPFLAIPNGLSMANMSALVSKSVSPDKQGAALGINGSLMAFSQGMIPLVAGVGSGVLGIQAPFIAGAALVVAARAVLFARKRK</sequence>
<dbReference type="PROSITE" id="PS50850">
    <property type="entry name" value="MFS"/>
    <property type="match status" value="1"/>
</dbReference>
<dbReference type="InterPro" id="IPR036259">
    <property type="entry name" value="MFS_trans_sf"/>
</dbReference>
<evidence type="ECO:0000313" key="8">
    <source>
        <dbReference type="EMBL" id="OGD34072.1"/>
    </source>
</evidence>
<evidence type="ECO:0000256" key="4">
    <source>
        <dbReference type="ARBA" id="ARBA00022989"/>
    </source>
</evidence>
<feature type="transmembrane region" description="Helical" evidence="6">
    <location>
        <begin position="83"/>
        <end position="102"/>
    </location>
</feature>
<feature type="transmembrane region" description="Helical" evidence="6">
    <location>
        <begin position="144"/>
        <end position="166"/>
    </location>
</feature>
<dbReference type="PRINTS" id="PR01036">
    <property type="entry name" value="TCRTETB"/>
</dbReference>
<feature type="transmembrane region" description="Helical" evidence="6">
    <location>
        <begin position="108"/>
        <end position="132"/>
    </location>
</feature>
<dbReference type="InterPro" id="IPR011701">
    <property type="entry name" value="MFS"/>
</dbReference>
<evidence type="ECO:0000256" key="1">
    <source>
        <dbReference type="ARBA" id="ARBA00004141"/>
    </source>
</evidence>
<comment type="caution">
    <text evidence="8">The sequence shown here is derived from an EMBL/GenBank/DDBJ whole genome shotgun (WGS) entry which is preliminary data.</text>
</comment>
<dbReference type="GO" id="GO:0016020">
    <property type="term" value="C:membrane"/>
    <property type="evidence" value="ECO:0007669"/>
    <property type="project" value="UniProtKB-SubCell"/>
</dbReference>
<evidence type="ECO:0000313" key="9">
    <source>
        <dbReference type="Proteomes" id="UP000176650"/>
    </source>
</evidence>